<keyword evidence="3" id="KW-1185">Reference proteome</keyword>
<organism evidence="2 3">
    <name type="scientific">Paracoccus stylophorae</name>
    <dbReference type="NCBI Taxonomy" id="659350"/>
    <lineage>
        <taxon>Bacteria</taxon>
        <taxon>Pseudomonadati</taxon>
        <taxon>Pseudomonadota</taxon>
        <taxon>Alphaproteobacteria</taxon>
        <taxon>Rhodobacterales</taxon>
        <taxon>Paracoccaceae</taxon>
        <taxon>Paracoccus</taxon>
    </lineage>
</organism>
<name>A0ABY7SXS3_9RHOB</name>
<accession>A0ABY7SXS3</accession>
<dbReference type="Proteomes" id="UP001218412">
    <property type="component" value="Chromosome"/>
</dbReference>
<feature type="region of interest" description="Disordered" evidence="1">
    <location>
        <begin position="50"/>
        <end position="70"/>
    </location>
</feature>
<gene>
    <name evidence="2" type="ORF">JHW45_05620</name>
</gene>
<protein>
    <submittedName>
        <fullName evidence="2">Uncharacterized protein</fullName>
    </submittedName>
</protein>
<dbReference type="RefSeq" id="WP_272859959.1">
    <property type="nucleotide sequence ID" value="NZ_CP067134.1"/>
</dbReference>
<proteinExistence type="predicted"/>
<evidence type="ECO:0000313" key="2">
    <source>
        <dbReference type="EMBL" id="WCR11840.1"/>
    </source>
</evidence>
<evidence type="ECO:0000256" key="1">
    <source>
        <dbReference type="SAM" id="MobiDB-lite"/>
    </source>
</evidence>
<reference evidence="2 3" key="1">
    <citation type="submission" date="2021-01" db="EMBL/GenBank/DDBJ databases">
        <title>Biogeographic distribution of Paracoccus.</title>
        <authorList>
            <person name="Hollensteiner J."/>
            <person name="Leineberger J."/>
            <person name="Brinkhoff T."/>
            <person name="Daniel R."/>
        </authorList>
    </citation>
    <scope>NUCLEOTIDE SEQUENCE [LARGE SCALE GENOMIC DNA]</scope>
    <source>
        <strain evidence="2 3">LMG25392</strain>
    </source>
</reference>
<dbReference type="EMBL" id="CP067134">
    <property type="protein sequence ID" value="WCR11840.1"/>
    <property type="molecule type" value="Genomic_DNA"/>
</dbReference>
<evidence type="ECO:0000313" key="3">
    <source>
        <dbReference type="Proteomes" id="UP001218412"/>
    </source>
</evidence>
<sequence>MDPDSRCAYEKLGYLPDLRRFSLGEFRVDDRRTVAFEVIPELGEVSYSELSEFPAGTASSPEEDGESSPSPLLRFLQVTDRSVPVPLALREFEDREDDETAKLLVGRDLVDSFDDHGRQLSLTAAPAQAASEPGTVWTCFTGGLDTFSDIYCENKDISYCDNGAWIDLTRSSGSKRRYASHSRVACCSNYSVHVEHQFRYWSWTYWKWKWTTVKYPLPPAAWLQTLSYGDVKYWKHVGGRKRRRKVRIWTGGGSGYFRAWTAFYN</sequence>